<keyword evidence="7" id="KW-0695">RNA-directed DNA polymerase</keyword>
<dbReference type="PANTHER" id="PTHR37984:SF5">
    <property type="entry name" value="PROTEIN NYNRIN-LIKE"/>
    <property type="match status" value="1"/>
</dbReference>
<evidence type="ECO:0000256" key="4">
    <source>
        <dbReference type="ARBA" id="ARBA00022722"/>
    </source>
</evidence>
<name>A0A183CHH4_GLOPA</name>
<keyword evidence="5" id="KW-0255">Endonuclease</keyword>
<dbReference type="Pfam" id="PF13650">
    <property type="entry name" value="Asp_protease_2"/>
    <property type="match status" value="1"/>
</dbReference>
<evidence type="ECO:0000313" key="13">
    <source>
        <dbReference type="WBParaSite" id="GPLIN_001233000"/>
    </source>
</evidence>
<dbReference type="GO" id="GO:0004519">
    <property type="term" value="F:endonuclease activity"/>
    <property type="evidence" value="ECO:0007669"/>
    <property type="project" value="UniProtKB-KW"/>
</dbReference>
<keyword evidence="6" id="KW-0378">Hydrolase</keyword>
<dbReference type="InterPro" id="IPR036397">
    <property type="entry name" value="RNaseH_sf"/>
</dbReference>
<sequence length="1399" mass="158703">MDKTLSDILQQLTTIVKQQHSAPTAPSGTCNVPLPDIQPFNNEDESVDFEEWMDRFQFSMECAATNLEDGAKVKLIMTKLSPSTFGEYKRSCLPDEITTFGFDETKKRLKKVFARQHSLAIDRYDCLRAGREDGEEFGIFINRLKNHFRKFRYSEMNEDQFKCLVLLTALKAPNEAKLRQYVLSRLTAEETKTSKTPKLFDVVSEEMQTMLKTEAEVKILEQPRPRVNAVTQSKGKPSFSKRENFRPPTTANPVKKDKAPPNNCYRCGDRHWAQNCPKINWVCRKCSRKGHTEQMCEKIQSFRQNKKSQNQNPKMNMVLLPAALINSVNSSKLLRASIRVNGRRIEFILDTGADINVIDESAYKTIGSPPLRECLEEAVLFDGRRCKFLGKGTANFQFKGVQVEEPFYVAKYGALNLLGAATMDGFGFLQEMKKLLLGNSINQISTNAAAKVRETVEKLPQRYAQIFEEGLGLCTKIKAHLTLNPTATPVFRRARPVPYSALPVVNGELERLEKMKVITPVEHTEWAAPILVVKKANGSARLCADFSTGLNDSLQLHQHPLPLPSDIFSKLNGGKYFSKVDLSDAYLQIELDEESKNLCTIATHRGHFKYERMPFGVKSAPGIFQSIMDNMLADLSFALAYLDDIIIVSPTIDEHAEHVDQIFARLNNWGFRARMDKCSFFQTEIKYLGVIIDQKGRRPDPSKVTAIAEMPIPTNLPELRSYLGMVNYYQEFIRNFRCIRQPLDELLKADQPWNWTPKCQNAFNKIIATLQSDLALTHYDPALPIIVAADASQHGIGGVLSHELANGTIKAVSHFSRSLSPAEQNYGQIEKEALALVEAVKRFHKMIFGRKFTLLTDHQPLKKIFGNKSGVPKHSHNRLVRWSLILTAYDFDIKYVKTELFGQADALSRLISSNRAAKPDEEIIVASCEIENSLQNDIREIVRQLPITYKELVAETKDDSGLQQIMKFVKNLWPEPKNFRETEFLSSEKYVQFHRRKDDISIVNDCLMLGERIIIPKALQKQILKMLHQGHPGTRRMKSLARIHVYWPMLDTEIESFVHKCPSCALAAKNPTKTTLQSWPKTDGPWQRIHMDYAGPFHKKMYLIIVDSYSKYPEISEMNSTNSAATISKLTSLISRYGIPETLVSDNGTQFQSHQFRQFTKSFGIEHLFSAPYAPQSNGQAERMVDTFKRACAKIKGEGVSGNALETFLLTYRTTPSDTLNGKSPAELFLGRRPRIGLDLLRPPPAYTKKDLKMEAYFNRKHGARPRAFKMGEDVFARHRKSGIWRAGTITDRRGVIYTVEFRDKTANRFHANQLNSREITDEEAGNSLEILHETFGLAPPDVNSGRESRAEGIGVEDPPAETFARRYPARTRKPATRLDIADVRRPAYDHVAVGQPPG</sequence>
<dbReference type="Gene3D" id="2.40.70.10">
    <property type="entry name" value="Acid Proteases"/>
    <property type="match status" value="1"/>
</dbReference>
<organism evidence="12 13">
    <name type="scientific">Globodera pallida</name>
    <name type="common">Potato cyst nematode worm</name>
    <name type="synonym">Heterodera pallida</name>
    <dbReference type="NCBI Taxonomy" id="36090"/>
    <lineage>
        <taxon>Eukaryota</taxon>
        <taxon>Metazoa</taxon>
        <taxon>Ecdysozoa</taxon>
        <taxon>Nematoda</taxon>
        <taxon>Chromadorea</taxon>
        <taxon>Rhabditida</taxon>
        <taxon>Tylenchina</taxon>
        <taxon>Tylenchomorpha</taxon>
        <taxon>Tylenchoidea</taxon>
        <taxon>Heteroderidae</taxon>
        <taxon>Heteroderinae</taxon>
        <taxon>Globodera</taxon>
    </lineage>
</organism>
<dbReference type="Gene3D" id="3.30.70.270">
    <property type="match status" value="2"/>
</dbReference>
<dbReference type="InterPro" id="IPR041588">
    <property type="entry name" value="Integrase_H2C2"/>
</dbReference>
<dbReference type="Pfam" id="PF00078">
    <property type="entry name" value="RVT_1"/>
    <property type="match status" value="1"/>
</dbReference>
<dbReference type="FunFam" id="3.10.20.370:FF:000001">
    <property type="entry name" value="Retrovirus-related Pol polyprotein from transposon 17.6-like protein"/>
    <property type="match status" value="1"/>
</dbReference>
<dbReference type="InterPro" id="IPR041373">
    <property type="entry name" value="RT_RNaseH"/>
</dbReference>
<dbReference type="InterPro" id="IPR000477">
    <property type="entry name" value="RT_dom"/>
</dbReference>
<evidence type="ECO:0000259" key="11">
    <source>
        <dbReference type="PROSITE" id="PS50994"/>
    </source>
</evidence>
<dbReference type="Pfam" id="PF23309">
    <property type="entry name" value="DUF7083"/>
    <property type="match status" value="1"/>
</dbReference>
<dbReference type="InterPro" id="IPR043502">
    <property type="entry name" value="DNA/RNA_pol_sf"/>
</dbReference>
<feature type="region of interest" description="Disordered" evidence="8">
    <location>
        <begin position="1340"/>
        <end position="1360"/>
    </location>
</feature>
<dbReference type="PROSITE" id="PS50994">
    <property type="entry name" value="INTEGRASE"/>
    <property type="match status" value="1"/>
</dbReference>
<dbReference type="PROSITE" id="PS50175">
    <property type="entry name" value="ASP_PROT_RETROV"/>
    <property type="match status" value="1"/>
</dbReference>
<dbReference type="FunFam" id="1.10.340.70:FF:000003">
    <property type="entry name" value="Protein CBG25708"/>
    <property type="match status" value="1"/>
</dbReference>
<feature type="region of interest" description="Disordered" evidence="8">
    <location>
        <begin position="227"/>
        <end position="258"/>
    </location>
</feature>
<dbReference type="EC" id="2.7.7.49" evidence="1"/>
<keyword evidence="4" id="KW-0540">Nuclease</keyword>
<dbReference type="CDD" id="cd09274">
    <property type="entry name" value="RNase_HI_RT_Ty3"/>
    <property type="match status" value="1"/>
</dbReference>
<dbReference type="InterPro" id="IPR021109">
    <property type="entry name" value="Peptidase_aspartic_dom_sf"/>
</dbReference>
<keyword evidence="12" id="KW-1185">Reference proteome</keyword>
<accession>A0A183CHH4</accession>
<dbReference type="InterPro" id="IPR001584">
    <property type="entry name" value="Integrase_cat-core"/>
</dbReference>
<dbReference type="InterPro" id="IPR001995">
    <property type="entry name" value="Peptidase_A2_cat"/>
</dbReference>
<dbReference type="InterPro" id="IPR012337">
    <property type="entry name" value="RNaseH-like_sf"/>
</dbReference>
<keyword evidence="2" id="KW-0808">Transferase</keyword>
<dbReference type="GO" id="GO:0004190">
    <property type="term" value="F:aspartic-type endopeptidase activity"/>
    <property type="evidence" value="ECO:0007669"/>
    <property type="project" value="InterPro"/>
</dbReference>
<dbReference type="Pfam" id="PF17917">
    <property type="entry name" value="RT_RNaseH"/>
    <property type="match status" value="1"/>
</dbReference>
<keyword evidence="3" id="KW-0548">Nucleotidyltransferase</keyword>
<evidence type="ECO:0000256" key="6">
    <source>
        <dbReference type="ARBA" id="ARBA00022801"/>
    </source>
</evidence>
<dbReference type="Pfam" id="PF17921">
    <property type="entry name" value="Integrase_H2C2"/>
    <property type="match status" value="1"/>
</dbReference>
<dbReference type="SUPFAM" id="SSF53098">
    <property type="entry name" value="Ribonuclease H-like"/>
    <property type="match status" value="1"/>
</dbReference>
<reference evidence="13" key="2">
    <citation type="submission" date="2016-06" db="UniProtKB">
        <authorList>
            <consortium name="WormBaseParasite"/>
        </authorList>
    </citation>
    <scope>IDENTIFICATION</scope>
</reference>
<dbReference type="GO" id="GO:0003723">
    <property type="term" value="F:RNA binding"/>
    <property type="evidence" value="ECO:0007669"/>
    <property type="project" value="UniProtKB-KW"/>
</dbReference>
<dbReference type="Gene3D" id="4.10.60.10">
    <property type="entry name" value="Zinc finger, CCHC-type"/>
    <property type="match status" value="1"/>
</dbReference>
<dbReference type="PROSITE" id="PS00141">
    <property type="entry name" value="ASP_PROTEASE"/>
    <property type="match status" value="1"/>
</dbReference>
<dbReference type="GO" id="GO:0042575">
    <property type="term" value="C:DNA polymerase complex"/>
    <property type="evidence" value="ECO:0007669"/>
    <property type="project" value="UniProtKB-ARBA"/>
</dbReference>
<evidence type="ECO:0000256" key="7">
    <source>
        <dbReference type="ARBA" id="ARBA00022918"/>
    </source>
</evidence>
<dbReference type="Gene3D" id="3.10.10.10">
    <property type="entry name" value="HIV Type 1 Reverse Transcriptase, subunit A, domain 1"/>
    <property type="match status" value="1"/>
</dbReference>
<evidence type="ECO:0000259" key="9">
    <source>
        <dbReference type="PROSITE" id="PS50175"/>
    </source>
</evidence>
<protein>
    <recommendedName>
        <fullName evidence="1">RNA-directed DNA polymerase</fullName>
        <ecNumber evidence="1">2.7.7.49</ecNumber>
    </recommendedName>
</protein>
<evidence type="ECO:0000256" key="5">
    <source>
        <dbReference type="ARBA" id="ARBA00022759"/>
    </source>
</evidence>
<dbReference type="FunFam" id="3.30.420.10:FF:000063">
    <property type="entry name" value="Retrovirus-related Pol polyprotein from transposon 297-like Protein"/>
    <property type="match status" value="1"/>
</dbReference>
<dbReference type="SUPFAM" id="SSF50630">
    <property type="entry name" value="Acid proteases"/>
    <property type="match status" value="1"/>
</dbReference>
<feature type="domain" description="Peptidase A2" evidence="9">
    <location>
        <begin position="345"/>
        <end position="392"/>
    </location>
</feature>
<proteinExistence type="predicted"/>
<dbReference type="Proteomes" id="UP000050741">
    <property type="component" value="Unassembled WGS sequence"/>
</dbReference>
<evidence type="ECO:0000256" key="8">
    <source>
        <dbReference type="SAM" id="MobiDB-lite"/>
    </source>
</evidence>
<evidence type="ECO:0000313" key="12">
    <source>
        <dbReference type="Proteomes" id="UP000050741"/>
    </source>
</evidence>
<dbReference type="GO" id="GO:0003964">
    <property type="term" value="F:RNA-directed DNA polymerase activity"/>
    <property type="evidence" value="ECO:0007669"/>
    <property type="project" value="UniProtKB-KW"/>
</dbReference>
<evidence type="ECO:0000256" key="2">
    <source>
        <dbReference type="ARBA" id="ARBA00022679"/>
    </source>
</evidence>
<dbReference type="CDD" id="cd01647">
    <property type="entry name" value="RT_LTR"/>
    <property type="match status" value="1"/>
</dbReference>
<evidence type="ECO:0000259" key="10">
    <source>
        <dbReference type="PROSITE" id="PS50878"/>
    </source>
</evidence>
<dbReference type="GO" id="GO:0006508">
    <property type="term" value="P:proteolysis"/>
    <property type="evidence" value="ECO:0007669"/>
    <property type="project" value="InterPro"/>
</dbReference>
<dbReference type="SUPFAM" id="SSF56672">
    <property type="entry name" value="DNA/RNA polymerases"/>
    <property type="match status" value="1"/>
</dbReference>
<feature type="domain" description="Integrase catalytic" evidence="11">
    <location>
        <begin position="1081"/>
        <end position="1233"/>
    </location>
</feature>
<dbReference type="PROSITE" id="PS50878">
    <property type="entry name" value="RT_POL"/>
    <property type="match status" value="1"/>
</dbReference>
<dbReference type="GO" id="GO:0015074">
    <property type="term" value="P:DNA integration"/>
    <property type="evidence" value="ECO:0007669"/>
    <property type="project" value="UniProtKB-KW"/>
</dbReference>
<feature type="domain" description="Reverse transcriptase" evidence="10">
    <location>
        <begin position="514"/>
        <end position="692"/>
    </location>
</feature>
<dbReference type="Gene3D" id="3.30.420.10">
    <property type="entry name" value="Ribonuclease H-like superfamily/Ribonuclease H"/>
    <property type="match status" value="1"/>
</dbReference>
<dbReference type="PANTHER" id="PTHR37984">
    <property type="entry name" value="PROTEIN CBG26694"/>
    <property type="match status" value="1"/>
</dbReference>
<evidence type="ECO:0000256" key="1">
    <source>
        <dbReference type="ARBA" id="ARBA00012493"/>
    </source>
</evidence>
<dbReference type="Gene3D" id="1.10.340.70">
    <property type="match status" value="1"/>
</dbReference>
<evidence type="ECO:0000256" key="3">
    <source>
        <dbReference type="ARBA" id="ARBA00022695"/>
    </source>
</evidence>
<dbReference type="FunFam" id="3.30.70.270:FF:000020">
    <property type="entry name" value="Transposon Tf2-6 polyprotein-like Protein"/>
    <property type="match status" value="1"/>
</dbReference>
<dbReference type="InterPro" id="IPR043128">
    <property type="entry name" value="Rev_trsase/Diguanyl_cyclase"/>
</dbReference>
<dbReference type="InterPro" id="IPR050951">
    <property type="entry name" value="Retrovirus_Pol_polyprotein"/>
</dbReference>
<dbReference type="InterPro" id="IPR001969">
    <property type="entry name" value="Aspartic_peptidase_AS"/>
</dbReference>
<reference evidence="12" key="1">
    <citation type="submission" date="2014-05" db="EMBL/GenBank/DDBJ databases">
        <title>The genome and life-stage specific transcriptomes of Globodera pallida elucidate key aspects of plant parasitism by a cyst nematode.</title>
        <authorList>
            <person name="Cotton J.A."/>
            <person name="Lilley C.J."/>
            <person name="Jones L.M."/>
            <person name="Kikuchi T."/>
            <person name="Reid A.J."/>
            <person name="Thorpe P."/>
            <person name="Tsai I.J."/>
            <person name="Beasley H."/>
            <person name="Blok V."/>
            <person name="Cock P.J.A."/>
            <person name="Van den Akker S.E."/>
            <person name="Holroyd N."/>
            <person name="Hunt M."/>
            <person name="Mantelin S."/>
            <person name="Naghra H."/>
            <person name="Pain A."/>
            <person name="Palomares-Rius J.E."/>
            <person name="Zarowiecki M."/>
            <person name="Berriman M."/>
            <person name="Jones J.T."/>
            <person name="Urwin P.E."/>
        </authorList>
    </citation>
    <scope>NUCLEOTIDE SEQUENCE [LARGE SCALE GENOMIC DNA]</scope>
    <source>
        <strain evidence="12">Lindley</strain>
    </source>
</reference>
<dbReference type="WBParaSite" id="GPLIN_001233000">
    <property type="protein sequence ID" value="GPLIN_001233000"/>
    <property type="gene ID" value="GPLIN_001233000"/>
</dbReference>
<dbReference type="Pfam" id="PF00665">
    <property type="entry name" value="rve"/>
    <property type="match status" value="1"/>
</dbReference>
<dbReference type="InterPro" id="IPR055510">
    <property type="entry name" value="DUF7083"/>
</dbReference>